<reference evidence="9" key="2">
    <citation type="submission" date="2018-04" db="EMBL/GenBank/DDBJ databases">
        <title>Complete genome sequence of Sulfodiicoccus acidiphilus strain HS-1.</title>
        <authorList>
            <person name="Sakai H.D."/>
            <person name="Kurosawa N."/>
        </authorList>
    </citation>
    <scope>NUCLEOTIDE SEQUENCE [LARGE SCALE GENOMIC DNA]</scope>
    <source>
        <strain evidence="9">HS-1</strain>
    </source>
</reference>
<gene>
    <name evidence="4" type="primary">rpl19e</name>
    <name evidence="8" type="ORF">GCM10007116_06400</name>
    <name evidence="7" type="ORF">HS1genome_0301</name>
</gene>
<accession>A0A348B160</accession>
<evidence type="ECO:0000256" key="1">
    <source>
        <dbReference type="ARBA" id="ARBA00011082"/>
    </source>
</evidence>
<evidence type="ECO:0000313" key="7">
    <source>
        <dbReference type="EMBL" id="BBD71912.1"/>
    </source>
</evidence>
<dbReference type="HAMAP" id="MF_01475">
    <property type="entry name" value="Ribosomal_eL19"/>
    <property type="match status" value="1"/>
</dbReference>
<keyword evidence="4" id="KW-0694">RNA-binding</keyword>
<proteinExistence type="inferred from homology"/>
<dbReference type="AlphaFoldDB" id="A0A348B160"/>
<dbReference type="GO" id="GO:0022625">
    <property type="term" value="C:cytosolic large ribosomal subunit"/>
    <property type="evidence" value="ECO:0007669"/>
    <property type="project" value="InterPro"/>
</dbReference>
<dbReference type="Proteomes" id="UP000276741">
    <property type="component" value="Chromosome"/>
</dbReference>
<reference evidence="7" key="3">
    <citation type="journal article" date="2019" name="BMC Res. Notes">
        <title>Complete genome sequence of the Sulfodiicoccus acidiphilus strain HS-1T, the first crenarchaeon that lacks polB3, isolated from an acidic hot spring in Ohwaku-dani, Hakone, Japan.</title>
        <authorList>
            <person name="Sakai H.D."/>
            <person name="Kurosawa N."/>
        </authorList>
    </citation>
    <scope>NUCLEOTIDE SEQUENCE</scope>
    <source>
        <strain evidence="7">HS-1</strain>
    </source>
</reference>
<protein>
    <recommendedName>
        <fullName evidence="4">Large ribosomal subunit protein eL19</fullName>
    </recommendedName>
</protein>
<dbReference type="GO" id="GO:0003735">
    <property type="term" value="F:structural constituent of ribosome"/>
    <property type="evidence" value="ECO:0007669"/>
    <property type="project" value="InterPro"/>
</dbReference>
<dbReference type="SMART" id="SM01416">
    <property type="entry name" value="Ribosomal_L19e"/>
    <property type="match status" value="1"/>
</dbReference>
<keyword evidence="2 4" id="KW-0689">Ribosomal protein</keyword>
<dbReference type="InterPro" id="IPR039547">
    <property type="entry name" value="Ribosomal_eL19"/>
</dbReference>
<dbReference type="NCBIfam" id="NF006343">
    <property type="entry name" value="PRK08570.1"/>
    <property type="match status" value="1"/>
</dbReference>
<evidence type="ECO:0000256" key="4">
    <source>
        <dbReference type="HAMAP-Rule" id="MF_01475"/>
    </source>
</evidence>
<dbReference type="Pfam" id="PF25476">
    <property type="entry name" value="Ribosomal_L19e_C"/>
    <property type="match status" value="1"/>
</dbReference>
<dbReference type="SUPFAM" id="SSF48140">
    <property type="entry name" value="Ribosomal protein L19 (L19e)"/>
    <property type="match status" value="1"/>
</dbReference>
<dbReference type="Proteomes" id="UP000616143">
    <property type="component" value="Unassembled WGS sequence"/>
</dbReference>
<sequence length="149" mass="17586">MMRLQRRLASQVKGVGRNRIKFPVSQLEEIEDALTRAQVKRLIKDGVIVVEKKRGISSARLKERKEKQRKKSERKGPGSRKGKRREGKKERWVSTIRKVRRYLRWLRDNGRIPREVYRDYYDKSKGGVFKSVADVRRSLVSSGYLKEVT</sequence>
<dbReference type="GO" id="GO:0070180">
    <property type="term" value="F:large ribosomal subunit rRNA binding"/>
    <property type="evidence" value="ECO:0007669"/>
    <property type="project" value="UniProtKB-UniRule"/>
</dbReference>
<reference evidence="8" key="1">
    <citation type="journal article" date="2014" name="Int. J. Syst. Evol. Microbiol.">
        <title>Complete genome sequence of Corynebacterium casei LMG S-19264T (=DSM 44701T), isolated from a smear-ripened cheese.</title>
        <authorList>
            <consortium name="US DOE Joint Genome Institute (JGI-PGF)"/>
            <person name="Walter F."/>
            <person name="Albersmeier A."/>
            <person name="Kalinowski J."/>
            <person name="Ruckert C."/>
        </authorList>
    </citation>
    <scope>NUCLEOTIDE SEQUENCE</scope>
    <source>
        <strain evidence="8">JCM 31740</strain>
    </source>
</reference>
<comment type="subunit">
    <text evidence="4">Part of the 50S ribosomal subunit.</text>
</comment>
<dbReference type="EMBL" id="AP018553">
    <property type="protein sequence ID" value="BBD71912.1"/>
    <property type="molecule type" value="Genomic_DNA"/>
</dbReference>
<keyword evidence="3 4" id="KW-0687">Ribonucleoprotein</keyword>
<dbReference type="KEGG" id="sacd:HS1genome_0301"/>
<feature type="compositionally biased region" description="Basic residues" evidence="5">
    <location>
        <begin position="67"/>
        <end position="86"/>
    </location>
</feature>
<dbReference type="InterPro" id="IPR015972">
    <property type="entry name" value="Ribosomal_eL19_dom1"/>
</dbReference>
<dbReference type="EMBL" id="BMQS01000005">
    <property type="protein sequence ID" value="GGT91403.1"/>
    <property type="molecule type" value="Genomic_DNA"/>
</dbReference>
<dbReference type="InterPro" id="IPR057259">
    <property type="entry name" value="Ribosomal_L19e"/>
</dbReference>
<dbReference type="Gene3D" id="1.10.1650.10">
    <property type="match status" value="1"/>
</dbReference>
<dbReference type="InterPro" id="IPR000196">
    <property type="entry name" value="Ribosomal_eL19_dom"/>
</dbReference>
<dbReference type="Pfam" id="PF01280">
    <property type="entry name" value="Ribosomal_L19e"/>
    <property type="match status" value="1"/>
</dbReference>
<dbReference type="GO" id="GO:0006412">
    <property type="term" value="P:translation"/>
    <property type="evidence" value="ECO:0007669"/>
    <property type="project" value="UniProtKB-UniRule"/>
</dbReference>
<evidence type="ECO:0000313" key="9">
    <source>
        <dbReference type="Proteomes" id="UP000276741"/>
    </source>
</evidence>
<feature type="domain" description="Large ribosomal subunit protein eL19" evidence="6">
    <location>
        <begin position="1"/>
        <end position="143"/>
    </location>
</feature>
<keyword evidence="4" id="KW-0699">rRNA-binding</keyword>
<feature type="region of interest" description="Disordered" evidence="5">
    <location>
        <begin position="59"/>
        <end position="91"/>
    </location>
</feature>
<dbReference type="InterPro" id="IPR035970">
    <property type="entry name" value="60S_ribosomal_eL19_sf"/>
</dbReference>
<name>A0A348B160_9CREN</name>
<comment type="function">
    <text evidence="4">Binds to the 23S rRNA.</text>
</comment>
<reference evidence="8" key="4">
    <citation type="submission" date="2020-09" db="EMBL/GenBank/DDBJ databases">
        <authorList>
            <person name="Sun Q."/>
            <person name="Ohkuma M."/>
        </authorList>
    </citation>
    <scope>NUCLEOTIDE SEQUENCE</scope>
    <source>
        <strain evidence="8">JCM 31740</strain>
    </source>
</reference>
<evidence type="ECO:0000313" key="8">
    <source>
        <dbReference type="EMBL" id="GGT91403.1"/>
    </source>
</evidence>
<evidence type="ECO:0000259" key="6">
    <source>
        <dbReference type="SMART" id="SM01416"/>
    </source>
</evidence>
<dbReference type="Gene3D" id="1.10.1200.240">
    <property type="match status" value="1"/>
</dbReference>
<evidence type="ECO:0000256" key="5">
    <source>
        <dbReference type="SAM" id="MobiDB-lite"/>
    </source>
</evidence>
<comment type="similarity">
    <text evidence="1 4">Belongs to the eukaryotic ribosomal protein eL19 family.</text>
</comment>
<keyword evidence="9" id="KW-1185">Reference proteome</keyword>
<dbReference type="InterPro" id="IPR057260">
    <property type="entry name" value="Ribosomal_L19e_C"/>
</dbReference>
<organism evidence="7 9">
    <name type="scientific">Sulfodiicoccus acidiphilus</name>
    <dbReference type="NCBI Taxonomy" id="1670455"/>
    <lineage>
        <taxon>Archaea</taxon>
        <taxon>Thermoproteota</taxon>
        <taxon>Thermoprotei</taxon>
        <taxon>Sulfolobales</taxon>
        <taxon>Sulfolobaceae</taxon>
        <taxon>Sulfodiicoccus</taxon>
    </lineage>
</organism>
<evidence type="ECO:0000256" key="2">
    <source>
        <dbReference type="ARBA" id="ARBA00022980"/>
    </source>
</evidence>
<dbReference type="PANTHER" id="PTHR10722">
    <property type="entry name" value="60S RIBOSOMAL PROTEIN L19"/>
    <property type="match status" value="1"/>
</dbReference>
<evidence type="ECO:0000256" key="3">
    <source>
        <dbReference type="ARBA" id="ARBA00023274"/>
    </source>
</evidence>